<protein>
    <submittedName>
        <fullName evidence="5">Uncharacterized protein</fullName>
    </submittedName>
</protein>
<dbReference type="InterPro" id="IPR019775">
    <property type="entry name" value="WD40_repeat_CS"/>
</dbReference>
<dbReference type="PROSITE" id="PS50082">
    <property type="entry name" value="WD_REPEATS_2"/>
    <property type="match status" value="5"/>
</dbReference>
<dbReference type="GO" id="GO:0036064">
    <property type="term" value="C:ciliary basal body"/>
    <property type="evidence" value="ECO:0007669"/>
    <property type="project" value="TreeGrafter"/>
</dbReference>
<dbReference type="InterPro" id="IPR020472">
    <property type="entry name" value="WD40_PAC1"/>
</dbReference>
<dbReference type="PROSITE" id="PS50294">
    <property type="entry name" value="WD_REPEATS_REGION"/>
    <property type="match status" value="4"/>
</dbReference>
<dbReference type="VEuPathDB" id="VectorBase:GPAI000298"/>
<comment type="similarity">
    <text evidence="3">Belongs to the WD repeat POC1 family.</text>
</comment>
<dbReference type="PANTHER" id="PTHR44019">
    <property type="entry name" value="WD REPEAT-CONTAINING PROTEIN 55"/>
    <property type="match status" value="1"/>
</dbReference>
<dbReference type="Gene3D" id="2.130.10.10">
    <property type="entry name" value="YVTN repeat-like/Quinoprotein amine dehydrogenase"/>
    <property type="match status" value="3"/>
</dbReference>
<feature type="repeat" description="WD" evidence="4">
    <location>
        <begin position="202"/>
        <end position="243"/>
    </location>
</feature>
<accession>A0A1A9Z0I1</accession>
<feature type="repeat" description="WD" evidence="4">
    <location>
        <begin position="80"/>
        <end position="117"/>
    </location>
</feature>
<dbReference type="PANTHER" id="PTHR44019:SF8">
    <property type="entry name" value="POC1 CENTRIOLAR PROTEIN HOMOLOG"/>
    <property type="match status" value="1"/>
</dbReference>
<evidence type="ECO:0000313" key="6">
    <source>
        <dbReference type="Proteomes" id="UP000092445"/>
    </source>
</evidence>
<keyword evidence="2" id="KW-0677">Repeat</keyword>
<evidence type="ECO:0000256" key="1">
    <source>
        <dbReference type="ARBA" id="ARBA00022574"/>
    </source>
</evidence>
<sequence length="331" mass="37139">MNPETLTDPCLKSHLQGHTECITQIRFKPKGDKIASSSLDTTVIVWNLKDTARCISHSAHGERVYDLGTQSTRRYRRICSSPVRSVDFHPAGTMVVTGSDDKSVKVWRIPESKFLTSFTGHKNWLRSAKFSPNGKFVASCGDDKSLRIFDVNTRSCICTFTDELGVGRQLAWHPYRNIVAAALSCNRVKMFDLCSQELIQLYKVHKASVNDVAFHPNGNFMLTGSDDETMKILDIREGRPIYTLTCRIGRVMSVDFNYDGSSLACAGSDNQILVWKSNLDNYDFFADDVKLENEILETHDTPEFETTAGNSNSLSPSNDLIIDRFSSLHGF</sequence>
<feature type="repeat" description="WD" evidence="4">
    <location>
        <begin position="15"/>
        <end position="56"/>
    </location>
</feature>
<reference evidence="6" key="1">
    <citation type="submission" date="2014-03" db="EMBL/GenBank/DDBJ databases">
        <authorList>
            <person name="Aksoy S."/>
            <person name="Warren W."/>
            <person name="Wilson R.K."/>
        </authorList>
    </citation>
    <scope>NUCLEOTIDE SEQUENCE [LARGE SCALE GENOMIC DNA]</scope>
    <source>
        <strain evidence="6">IAEA</strain>
    </source>
</reference>
<keyword evidence="1 4" id="KW-0853">WD repeat</keyword>
<dbReference type="InterPro" id="IPR001680">
    <property type="entry name" value="WD40_rpt"/>
</dbReference>
<dbReference type="InterPro" id="IPR015943">
    <property type="entry name" value="WD40/YVTN_repeat-like_dom_sf"/>
</dbReference>
<dbReference type="PROSITE" id="PS00678">
    <property type="entry name" value="WD_REPEATS_1"/>
    <property type="match status" value="1"/>
</dbReference>
<name>A0A1A9Z0I1_GLOPL</name>
<organism evidence="5 6">
    <name type="scientific">Glossina pallidipes</name>
    <name type="common">Tsetse fly</name>
    <dbReference type="NCBI Taxonomy" id="7398"/>
    <lineage>
        <taxon>Eukaryota</taxon>
        <taxon>Metazoa</taxon>
        <taxon>Ecdysozoa</taxon>
        <taxon>Arthropoda</taxon>
        <taxon>Hexapoda</taxon>
        <taxon>Insecta</taxon>
        <taxon>Pterygota</taxon>
        <taxon>Neoptera</taxon>
        <taxon>Endopterygota</taxon>
        <taxon>Diptera</taxon>
        <taxon>Brachycera</taxon>
        <taxon>Muscomorpha</taxon>
        <taxon>Hippoboscoidea</taxon>
        <taxon>Glossinidae</taxon>
        <taxon>Glossina</taxon>
    </lineage>
</organism>
<dbReference type="InterPro" id="IPR050505">
    <property type="entry name" value="WDR55/POC1"/>
</dbReference>
<dbReference type="EnsemblMetazoa" id="GPAI000298-RA">
    <property type="protein sequence ID" value="GPAI000298-PA"/>
    <property type="gene ID" value="GPAI000298"/>
</dbReference>
<feature type="repeat" description="WD" evidence="4">
    <location>
        <begin position="118"/>
        <end position="159"/>
    </location>
</feature>
<feature type="repeat" description="WD" evidence="4">
    <location>
        <begin position="244"/>
        <end position="276"/>
    </location>
</feature>
<keyword evidence="6" id="KW-1185">Reference proteome</keyword>
<evidence type="ECO:0000256" key="4">
    <source>
        <dbReference type="PROSITE-ProRule" id="PRU00221"/>
    </source>
</evidence>
<dbReference type="AlphaFoldDB" id="A0A1A9Z0I1"/>
<dbReference type="GO" id="GO:0005814">
    <property type="term" value="C:centriole"/>
    <property type="evidence" value="ECO:0007669"/>
    <property type="project" value="TreeGrafter"/>
</dbReference>
<dbReference type="SMART" id="SM00320">
    <property type="entry name" value="WD40"/>
    <property type="match status" value="6"/>
</dbReference>
<dbReference type="CDD" id="cd00200">
    <property type="entry name" value="WD40"/>
    <property type="match status" value="1"/>
</dbReference>
<evidence type="ECO:0000256" key="3">
    <source>
        <dbReference type="ARBA" id="ARBA00037984"/>
    </source>
</evidence>
<evidence type="ECO:0000313" key="5">
    <source>
        <dbReference type="EnsemblMetazoa" id="GPAI000298-PA"/>
    </source>
</evidence>
<proteinExistence type="inferred from homology"/>
<dbReference type="GO" id="GO:0060271">
    <property type="term" value="P:cilium assembly"/>
    <property type="evidence" value="ECO:0007669"/>
    <property type="project" value="TreeGrafter"/>
</dbReference>
<dbReference type="Pfam" id="PF00400">
    <property type="entry name" value="WD40"/>
    <property type="match status" value="5"/>
</dbReference>
<evidence type="ECO:0000256" key="2">
    <source>
        <dbReference type="ARBA" id="ARBA00022737"/>
    </source>
</evidence>
<dbReference type="SUPFAM" id="SSF50978">
    <property type="entry name" value="WD40 repeat-like"/>
    <property type="match status" value="1"/>
</dbReference>
<dbReference type="InterPro" id="IPR036322">
    <property type="entry name" value="WD40_repeat_dom_sf"/>
</dbReference>
<dbReference type="STRING" id="7398.A0A1A9Z0I1"/>
<dbReference type="PRINTS" id="PR00320">
    <property type="entry name" value="GPROTEINBRPT"/>
</dbReference>
<dbReference type="Proteomes" id="UP000092445">
    <property type="component" value="Unassembled WGS sequence"/>
</dbReference>
<reference evidence="5" key="2">
    <citation type="submission" date="2020-05" db="UniProtKB">
        <authorList>
            <consortium name="EnsemblMetazoa"/>
        </authorList>
    </citation>
    <scope>IDENTIFICATION</scope>
    <source>
        <strain evidence="5">IAEA</strain>
    </source>
</reference>